<dbReference type="Proteomes" id="UP000005627">
    <property type="component" value="Chromosome 6"/>
</dbReference>
<feature type="domain" description="RING-type" evidence="6">
    <location>
        <begin position="143"/>
        <end position="241"/>
    </location>
</feature>
<feature type="compositionally biased region" description="Polar residues" evidence="5">
    <location>
        <begin position="485"/>
        <end position="495"/>
    </location>
</feature>
<dbReference type="GeneID" id="11501850"/>
<keyword evidence="8" id="KW-1185">Reference proteome</keyword>
<evidence type="ECO:0000256" key="3">
    <source>
        <dbReference type="ARBA" id="ARBA00022833"/>
    </source>
</evidence>
<feature type="compositionally biased region" description="Basic and acidic residues" evidence="5">
    <location>
        <begin position="165"/>
        <end position="178"/>
    </location>
</feature>
<dbReference type="SUPFAM" id="SSF57850">
    <property type="entry name" value="RING/U-box"/>
    <property type="match status" value="1"/>
</dbReference>
<dbReference type="Pfam" id="PF13639">
    <property type="entry name" value="zf-RING_2"/>
    <property type="match status" value="1"/>
</dbReference>
<dbReference type="PANTHER" id="PTHR15710">
    <property type="entry name" value="E3 UBIQUITIN-PROTEIN LIGASE PRAJA"/>
    <property type="match status" value="1"/>
</dbReference>
<evidence type="ECO:0000256" key="2">
    <source>
        <dbReference type="ARBA" id="ARBA00022771"/>
    </source>
</evidence>
<feature type="region of interest" description="Disordered" evidence="5">
    <location>
        <begin position="374"/>
        <end position="396"/>
    </location>
</feature>
<dbReference type="GO" id="GO:0031249">
    <property type="term" value="F:denatured protein binding"/>
    <property type="evidence" value="ECO:0007669"/>
    <property type="project" value="EnsemblFungi"/>
</dbReference>
<dbReference type="InterPro" id="IPR013083">
    <property type="entry name" value="Znf_RING/FYVE/PHD"/>
</dbReference>
<evidence type="ECO:0000313" key="7">
    <source>
        <dbReference type="EMBL" id="CCE93255.1"/>
    </source>
</evidence>
<feature type="region of interest" description="Disordered" evidence="5">
    <location>
        <begin position="165"/>
        <end position="208"/>
    </location>
</feature>
<dbReference type="HOGENOM" id="CLU_020039_0_0_1"/>
<feature type="compositionally biased region" description="Polar residues" evidence="5">
    <location>
        <begin position="538"/>
        <end position="554"/>
    </location>
</feature>
<dbReference type="OrthoDB" id="8062037at2759"/>
<accession>G8ZXB1</accession>
<evidence type="ECO:0000259" key="6">
    <source>
        <dbReference type="PROSITE" id="PS50089"/>
    </source>
</evidence>
<dbReference type="eggNOG" id="KOG0802">
    <property type="taxonomic scope" value="Eukaryota"/>
</dbReference>
<keyword evidence="1" id="KW-0479">Metal-binding</keyword>
<feature type="compositionally biased region" description="Polar residues" evidence="5">
    <location>
        <begin position="280"/>
        <end position="297"/>
    </location>
</feature>
<reference evidence="7 8" key="1">
    <citation type="journal article" date="2011" name="Proc. Natl. Acad. Sci. U.S.A.">
        <title>Evolutionary erosion of yeast sex chromosomes by mating-type switching accidents.</title>
        <authorList>
            <person name="Gordon J.L."/>
            <person name="Armisen D."/>
            <person name="Proux-Wera E."/>
            <person name="Oheigeartaigh S.S."/>
            <person name="Byrne K.P."/>
            <person name="Wolfe K.H."/>
        </authorList>
    </citation>
    <scope>NUCLEOTIDE SEQUENCE [LARGE SCALE GENOMIC DNA]</scope>
    <source>
        <strain evidence="8">ATCC 10662 / CBS 1146 / NBRC 0425 / NCYC 2629 / NRRL Y-866</strain>
    </source>
</reference>
<dbReference type="InterPro" id="IPR001841">
    <property type="entry name" value="Znf_RING"/>
</dbReference>
<evidence type="ECO:0000256" key="1">
    <source>
        <dbReference type="ARBA" id="ARBA00022723"/>
    </source>
</evidence>
<sequence>MSGNDSDQNMDRAEDTENPPAPASEPANGERPTRSITVSIQYSYFNPNGLANLNPNQPNGNAEGNGETPTVNRPDGALILSFRDVPTSTPQERLESIISIAAELAMRRFSDMMSQPKGITKEQFEQLPALKVRELADRHNTICSICYDAYEDELSNIFKRTREDDLDGRDGLQKKQRSESPVVVPTEQSSSQQDENTEQAPNVMEPPTYKHSPVVLPCNHVFGRECLFKWSQLENSCPLCRHKIVEAAAGQSGEDSNGAVANQNAEAFERIRQALYNPSAPDQQTEGPTSTNAGNDLHNFTFSRSGIVLLRPDTRAGLATGEAGAQTENENGATATNEGTGEQSDSTPLNSINSPDSRRIQWIPLPITAIQLPTSLNNENNDDTNDGESAPSGRPANERLRSILNNIFNSISTESTASESAERTASTPTLSTTESSTSSASQSNTPPVPRRRSFLDHILRITNRHRNRSDSNNTESGSLPIPHPQASNSMFNSGVASYRNPDGQVSTFHVSDGPLPLPPRNNQSTRNSNSGNEDETHQGPSQQTNGDAASGSND</sequence>
<feature type="compositionally biased region" description="Polar residues" evidence="5">
    <location>
        <begin position="326"/>
        <end position="355"/>
    </location>
</feature>
<keyword evidence="2 4" id="KW-0863">Zinc-finger</keyword>
<evidence type="ECO:0000256" key="4">
    <source>
        <dbReference type="PROSITE-ProRule" id="PRU00175"/>
    </source>
</evidence>
<feature type="region of interest" description="Disordered" evidence="5">
    <location>
        <begin position="414"/>
        <end position="554"/>
    </location>
</feature>
<feature type="region of interest" description="Disordered" evidence="5">
    <location>
        <begin position="321"/>
        <end position="357"/>
    </location>
</feature>
<dbReference type="GO" id="GO:0005634">
    <property type="term" value="C:nucleus"/>
    <property type="evidence" value="ECO:0007669"/>
    <property type="project" value="EnsemblFungi"/>
</dbReference>
<protein>
    <recommendedName>
        <fullName evidence="6">RING-type domain-containing protein</fullName>
    </recommendedName>
</protein>
<dbReference type="GO" id="GO:0005737">
    <property type="term" value="C:cytoplasm"/>
    <property type="evidence" value="ECO:0007669"/>
    <property type="project" value="EnsemblFungi"/>
</dbReference>
<feature type="compositionally biased region" description="Polar residues" evidence="5">
    <location>
        <begin position="34"/>
        <end position="71"/>
    </location>
</feature>
<proteinExistence type="predicted"/>
<dbReference type="InParanoid" id="G8ZXB1"/>
<dbReference type="GO" id="GO:0008270">
    <property type="term" value="F:zinc ion binding"/>
    <property type="evidence" value="ECO:0007669"/>
    <property type="project" value="UniProtKB-KW"/>
</dbReference>
<dbReference type="GO" id="GO:0071630">
    <property type="term" value="P:nuclear protein quality control by the ubiquitin-proteasome system"/>
    <property type="evidence" value="ECO:0007669"/>
    <property type="project" value="EnsemblFungi"/>
</dbReference>
<dbReference type="GO" id="GO:1903052">
    <property type="term" value="P:positive regulation of proteolysis involved in protein catabolic process"/>
    <property type="evidence" value="ECO:0007669"/>
    <property type="project" value="EnsemblFungi"/>
</dbReference>
<dbReference type="STRING" id="1076872.G8ZXB1"/>
<name>G8ZXB1_TORDE</name>
<feature type="region of interest" description="Disordered" evidence="5">
    <location>
        <begin position="1"/>
        <end position="74"/>
    </location>
</feature>
<dbReference type="EMBL" id="HE616747">
    <property type="protein sequence ID" value="CCE93255.1"/>
    <property type="molecule type" value="Genomic_DNA"/>
</dbReference>
<dbReference type="FunCoup" id="G8ZXB1">
    <property type="interactions" value="230"/>
</dbReference>
<evidence type="ECO:0000256" key="5">
    <source>
        <dbReference type="SAM" id="MobiDB-lite"/>
    </source>
</evidence>
<dbReference type="GO" id="GO:0004842">
    <property type="term" value="F:ubiquitin-protein transferase activity"/>
    <property type="evidence" value="ECO:0007669"/>
    <property type="project" value="EnsemblFungi"/>
</dbReference>
<gene>
    <name evidence="7" type="primary">TDEL0F04440</name>
    <name evidence="7" type="ORF">TDEL_0F04440</name>
</gene>
<evidence type="ECO:0000313" key="8">
    <source>
        <dbReference type="Proteomes" id="UP000005627"/>
    </source>
</evidence>
<dbReference type="PROSITE" id="PS50089">
    <property type="entry name" value="ZF_RING_2"/>
    <property type="match status" value="1"/>
</dbReference>
<keyword evidence="3" id="KW-0862">Zinc</keyword>
<feature type="compositionally biased region" description="Polar residues" evidence="5">
    <location>
        <begin position="520"/>
        <end position="531"/>
    </location>
</feature>
<feature type="compositionally biased region" description="Low complexity" evidence="5">
    <location>
        <begin position="414"/>
        <end position="445"/>
    </location>
</feature>
<feature type="region of interest" description="Disordered" evidence="5">
    <location>
        <begin position="278"/>
        <end position="297"/>
    </location>
</feature>
<feature type="compositionally biased region" description="Polar residues" evidence="5">
    <location>
        <begin position="186"/>
        <end position="200"/>
    </location>
</feature>
<dbReference type="Gene3D" id="3.30.40.10">
    <property type="entry name" value="Zinc/RING finger domain, C3HC4 (zinc finger)"/>
    <property type="match status" value="1"/>
</dbReference>
<organism evidence="7 8">
    <name type="scientific">Torulaspora delbrueckii</name>
    <name type="common">Yeast</name>
    <name type="synonym">Candida colliculosa</name>
    <dbReference type="NCBI Taxonomy" id="4950"/>
    <lineage>
        <taxon>Eukaryota</taxon>
        <taxon>Fungi</taxon>
        <taxon>Dikarya</taxon>
        <taxon>Ascomycota</taxon>
        <taxon>Saccharomycotina</taxon>
        <taxon>Saccharomycetes</taxon>
        <taxon>Saccharomycetales</taxon>
        <taxon>Saccharomycetaceae</taxon>
        <taxon>Torulaspora</taxon>
    </lineage>
</organism>
<dbReference type="AlphaFoldDB" id="G8ZXB1"/>
<dbReference type="SMART" id="SM00184">
    <property type="entry name" value="RING"/>
    <property type="match status" value="1"/>
</dbReference>
<dbReference type="RefSeq" id="XP_003682466.1">
    <property type="nucleotide sequence ID" value="XM_003682418.1"/>
</dbReference>
<dbReference type="KEGG" id="tdl:TDEL_0F04440"/>